<name>A0A0F9NJU5_9ZZZZ</name>
<proteinExistence type="predicted"/>
<reference evidence="1" key="1">
    <citation type="journal article" date="2015" name="Nature">
        <title>Complex archaea that bridge the gap between prokaryotes and eukaryotes.</title>
        <authorList>
            <person name="Spang A."/>
            <person name="Saw J.H."/>
            <person name="Jorgensen S.L."/>
            <person name="Zaremba-Niedzwiedzka K."/>
            <person name="Martijn J."/>
            <person name="Lind A.E."/>
            <person name="van Eijk R."/>
            <person name="Schleper C."/>
            <person name="Guy L."/>
            <person name="Ettema T.J."/>
        </authorList>
    </citation>
    <scope>NUCLEOTIDE SEQUENCE</scope>
</reference>
<organism evidence="1">
    <name type="scientific">marine sediment metagenome</name>
    <dbReference type="NCBI Taxonomy" id="412755"/>
    <lineage>
        <taxon>unclassified sequences</taxon>
        <taxon>metagenomes</taxon>
        <taxon>ecological metagenomes</taxon>
    </lineage>
</organism>
<dbReference type="AlphaFoldDB" id="A0A0F9NJU5"/>
<protein>
    <submittedName>
        <fullName evidence="1">Uncharacterized protein</fullName>
    </submittedName>
</protein>
<dbReference type="EMBL" id="LAZR01003450">
    <property type="protein sequence ID" value="KKN18184.1"/>
    <property type="molecule type" value="Genomic_DNA"/>
</dbReference>
<evidence type="ECO:0000313" key="1">
    <source>
        <dbReference type="EMBL" id="KKN18184.1"/>
    </source>
</evidence>
<accession>A0A0F9NJU5</accession>
<sequence length="101" mass="11482">MKTKKQILEEISKKGTMSTSGFTPKDMLAMEEAIKNEDLLAIASNTLAEVLVDGVLHEGYIIQSEEERRLVLFKTIFATFKIVRDAEEAFEAQFKVEEKKL</sequence>
<gene>
    <name evidence="1" type="ORF">LCGC14_0958200</name>
</gene>
<comment type="caution">
    <text evidence="1">The sequence shown here is derived from an EMBL/GenBank/DDBJ whole genome shotgun (WGS) entry which is preliminary data.</text>
</comment>